<reference evidence="2" key="1">
    <citation type="submission" date="2023-03" db="EMBL/GenBank/DDBJ databases">
        <title>Massive genome expansion in bonnet fungi (Mycena s.s.) driven by repeated elements and novel gene families across ecological guilds.</title>
        <authorList>
            <consortium name="Lawrence Berkeley National Laboratory"/>
            <person name="Harder C.B."/>
            <person name="Miyauchi S."/>
            <person name="Viragh M."/>
            <person name="Kuo A."/>
            <person name="Thoen E."/>
            <person name="Andreopoulos B."/>
            <person name="Lu D."/>
            <person name="Skrede I."/>
            <person name="Drula E."/>
            <person name="Henrissat B."/>
            <person name="Morin E."/>
            <person name="Kohler A."/>
            <person name="Barry K."/>
            <person name="LaButti K."/>
            <person name="Morin E."/>
            <person name="Salamov A."/>
            <person name="Lipzen A."/>
            <person name="Mereny Z."/>
            <person name="Hegedus B."/>
            <person name="Baldrian P."/>
            <person name="Stursova M."/>
            <person name="Weitz H."/>
            <person name="Taylor A."/>
            <person name="Grigoriev I.V."/>
            <person name="Nagy L.G."/>
            <person name="Martin F."/>
            <person name="Kauserud H."/>
        </authorList>
    </citation>
    <scope>NUCLEOTIDE SEQUENCE</scope>
    <source>
        <strain evidence="2">CBHHK173m</strain>
    </source>
</reference>
<name>A0AAD6XUI6_9AGAR</name>
<keyword evidence="2" id="KW-0808">Transferase</keyword>
<dbReference type="SMART" id="SM00220">
    <property type="entry name" value="S_TKc"/>
    <property type="match status" value="1"/>
</dbReference>
<keyword evidence="3" id="KW-1185">Reference proteome</keyword>
<dbReference type="Gene3D" id="1.10.510.10">
    <property type="entry name" value="Transferase(Phosphotransferase) domain 1"/>
    <property type="match status" value="1"/>
</dbReference>
<dbReference type="SUPFAM" id="SSF56112">
    <property type="entry name" value="Protein kinase-like (PK-like)"/>
    <property type="match status" value="1"/>
</dbReference>
<protein>
    <submittedName>
        <fullName evidence="2">Kinase-like domain-containing protein</fullName>
    </submittedName>
</protein>
<dbReference type="PROSITE" id="PS50011">
    <property type="entry name" value="PROTEIN_KINASE_DOM"/>
    <property type="match status" value="1"/>
</dbReference>
<keyword evidence="2" id="KW-0418">Kinase</keyword>
<accession>A0AAD6XUI6</accession>
<dbReference type="GO" id="GO:0004674">
    <property type="term" value="F:protein serine/threonine kinase activity"/>
    <property type="evidence" value="ECO:0007669"/>
    <property type="project" value="TreeGrafter"/>
</dbReference>
<dbReference type="PANTHER" id="PTHR44329">
    <property type="entry name" value="SERINE/THREONINE-PROTEIN KINASE TNNI3K-RELATED"/>
    <property type="match status" value="1"/>
</dbReference>
<dbReference type="Proteomes" id="UP001222325">
    <property type="component" value="Unassembled WGS sequence"/>
</dbReference>
<proteinExistence type="predicted"/>
<comment type="caution">
    <text evidence="2">The sequence shown here is derived from an EMBL/GenBank/DDBJ whole genome shotgun (WGS) entry which is preliminary data.</text>
</comment>
<evidence type="ECO:0000259" key="1">
    <source>
        <dbReference type="PROSITE" id="PS50011"/>
    </source>
</evidence>
<feature type="domain" description="Protein kinase" evidence="1">
    <location>
        <begin position="1"/>
        <end position="212"/>
    </location>
</feature>
<sequence>MQRFVRETAILQSLRHPRILPFMGVLDDPGRLCIVTPWMDFGELNTYLRTHPYDPRRPLARQVFEGLLYLRSKRIVHGDMKGANILVDLHGCAHIADLGSARIVSLQGHDSQTVPWGKRPLASGTYRWMAPELLVDNAPGLSTFESDIFAFGMVFGGRIPFHHLEPMAANIEIIQGHRPTRPASTPNDIWTLATACWDDNPARRPAISSVVI</sequence>
<evidence type="ECO:0000313" key="2">
    <source>
        <dbReference type="EMBL" id="KAJ7088466.1"/>
    </source>
</evidence>
<gene>
    <name evidence="2" type="ORF">B0H15DRAFT_780710</name>
</gene>
<dbReference type="PROSITE" id="PS00108">
    <property type="entry name" value="PROTEIN_KINASE_ST"/>
    <property type="match status" value="1"/>
</dbReference>
<dbReference type="InterPro" id="IPR051681">
    <property type="entry name" value="Ser/Thr_Kinases-Pseudokinases"/>
</dbReference>
<dbReference type="InterPro" id="IPR000719">
    <property type="entry name" value="Prot_kinase_dom"/>
</dbReference>
<organism evidence="2 3">
    <name type="scientific">Mycena belliarum</name>
    <dbReference type="NCBI Taxonomy" id="1033014"/>
    <lineage>
        <taxon>Eukaryota</taxon>
        <taxon>Fungi</taxon>
        <taxon>Dikarya</taxon>
        <taxon>Basidiomycota</taxon>
        <taxon>Agaricomycotina</taxon>
        <taxon>Agaricomycetes</taxon>
        <taxon>Agaricomycetidae</taxon>
        <taxon>Agaricales</taxon>
        <taxon>Marasmiineae</taxon>
        <taxon>Mycenaceae</taxon>
        <taxon>Mycena</taxon>
    </lineage>
</organism>
<dbReference type="Pfam" id="PF07714">
    <property type="entry name" value="PK_Tyr_Ser-Thr"/>
    <property type="match status" value="1"/>
</dbReference>
<evidence type="ECO:0000313" key="3">
    <source>
        <dbReference type="Proteomes" id="UP001222325"/>
    </source>
</evidence>
<dbReference type="InterPro" id="IPR008271">
    <property type="entry name" value="Ser/Thr_kinase_AS"/>
</dbReference>
<dbReference type="InterPro" id="IPR011009">
    <property type="entry name" value="Kinase-like_dom_sf"/>
</dbReference>
<dbReference type="AlphaFoldDB" id="A0AAD6XUI6"/>
<dbReference type="GO" id="GO:0005524">
    <property type="term" value="F:ATP binding"/>
    <property type="evidence" value="ECO:0007669"/>
    <property type="project" value="InterPro"/>
</dbReference>
<dbReference type="EMBL" id="JARJCN010000026">
    <property type="protein sequence ID" value="KAJ7088466.1"/>
    <property type="molecule type" value="Genomic_DNA"/>
</dbReference>
<dbReference type="PANTHER" id="PTHR44329:SF261">
    <property type="entry name" value="ZINC FINGER CONTAINING PROTEIN KINASE-RELATED"/>
    <property type="match status" value="1"/>
</dbReference>
<dbReference type="InterPro" id="IPR001245">
    <property type="entry name" value="Ser-Thr/Tyr_kinase_cat_dom"/>
</dbReference>
<dbReference type="PRINTS" id="PR00109">
    <property type="entry name" value="TYRKINASE"/>
</dbReference>